<protein>
    <submittedName>
        <fullName evidence="7">Uncharacterized protein LOC127144182</fullName>
    </submittedName>
</protein>
<gene>
    <name evidence="7" type="primary">LOC127144182</name>
</gene>
<dbReference type="PANTHER" id="PTHR31973:SF113">
    <property type="entry name" value="PROTEIN FAR1-RELATED SEQUENCE 5-LIKE"/>
    <property type="match status" value="1"/>
</dbReference>
<sequence length="557" mass="63677">MIKLPIVVFHSGQWDDTNSYLNYKTTGVLVDEMMSFENFVSLILREVLFDASPSSIQLSILLDYGITNIQTVVQIQEDKDVTWFLSLVKGQITRHPLVAHAIAHVPDMDLEWSSVVDSGMDNLCSLLPSSSIDDDFQILTDIHVSSLSSTFDLKEKDMFASKELLSKSFYYIAIKNNFEFKTVRSNSKSIEFKCSQDNCPWYVRASRYKGGELWRLRKYIANHNCSINVIQTTHKQASSSLISDCIGKDFSSFDRSTPNDIMIHMRTKLGVNVSYYKAWRAKELVMNSLNGEAKESYALIPNFFMKLKEINPGSFTAYETDTEGHFKYCFMAIGACIEGWKYCRPNISVDGTFLKSKYGGTLLTASTIDALLDSIRQILQNWFYDRRKVACCMRTVLTSWAEGELRIQHQNSRSFTVNAINDVEFQVIDGRKQFIVRLDCKSCTCRVWDLDEIPCAHALAVLRGRNMNTYSFVSKYFLSSTLISTYTGSVRPVGNHANWKSIGIENNILPPTFKRRAGRPRKQRILSIGEKKSHSRCNHCHRAGHNRRNCKFPPFLQ</sequence>
<evidence type="ECO:0000256" key="4">
    <source>
        <dbReference type="PROSITE-ProRule" id="PRU00325"/>
    </source>
</evidence>
<proteinExistence type="predicted"/>
<keyword evidence="2 4" id="KW-0863">Zinc-finger</keyword>
<dbReference type="PANTHER" id="PTHR31973">
    <property type="entry name" value="POLYPROTEIN, PUTATIVE-RELATED"/>
    <property type="match status" value="1"/>
</dbReference>
<dbReference type="InterPro" id="IPR007527">
    <property type="entry name" value="Znf_SWIM"/>
</dbReference>
<dbReference type="Proteomes" id="UP001652600">
    <property type="component" value="Chromosome 12"/>
</dbReference>
<evidence type="ECO:0000256" key="2">
    <source>
        <dbReference type="ARBA" id="ARBA00022771"/>
    </source>
</evidence>
<dbReference type="PROSITE" id="PS50966">
    <property type="entry name" value="ZF_SWIM"/>
    <property type="match status" value="1"/>
</dbReference>
<dbReference type="InterPro" id="IPR006564">
    <property type="entry name" value="Znf_PMZ"/>
</dbReference>
<dbReference type="InterPro" id="IPR004332">
    <property type="entry name" value="Transposase_MuDR"/>
</dbReference>
<evidence type="ECO:0000313" key="7">
    <source>
        <dbReference type="RefSeq" id="XP_050935711.1"/>
    </source>
</evidence>
<dbReference type="RefSeq" id="XP_050935711.1">
    <property type="nucleotide sequence ID" value="XM_051079754.1"/>
</dbReference>
<dbReference type="Pfam" id="PF03108">
    <property type="entry name" value="DBD_Tnp_Mut"/>
    <property type="match status" value="1"/>
</dbReference>
<dbReference type="Pfam" id="PF04434">
    <property type="entry name" value="SWIM"/>
    <property type="match status" value="1"/>
</dbReference>
<feature type="domain" description="SWIM-type" evidence="5">
    <location>
        <begin position="434"/>
        <end position="466"/>
    </location>
</feature>
<organism evidence="6 7">
    <name type="scientific">Cucumis melo</name>
    <name type="common">Muskmelon</name>
    <dbReference type="NCBI Taxonomy" id="3656"/>
    <lineage>
        <taxon>Eukaryota</taxon>
        <taxon>Viridiplantae</taxon>
        <taxon>Streptophyta</taxon>
        <taxon>Embryophyta</taxon>
        <taxon>Tracheophyta</taxon>
        <taxon>Spermatophyta</taxon>
        <taxon>Magnoliopsida</taxon>
        <taxon>eudicotyledons</taxon>
        <taxon>Gunneridae</taxon>
        <taxon>Pentapetalae</taxon>
        <taxon>rosids</taxon>
        <taxon>fabids</taxon>
        <taxon>Cucurbitales</taxon>
        <taxon>Cucurbitaceae</taxon>
        <taxon>Benincaseae</taxon>
        <taxon>Cucumis</taxon>
    </lineage>
</organism>
<evidence type="ECO:0000259" key="5">
    <source>
        <dbReference type="PROSITE" id="PS50966"/>
    </source>
</evidence>
<reference evidence="7" key="1">
    <citation type="submission" date="2025-08" db="UniProtKB">
        <authorList>
            <consortium name="RefSeq"/>
        </authorList>
    </citation>
    <scope>IDENTIFICATION</scope>
    <source>
        <tissue evidence="7">Stem</tissue>
    </source>
</reference>
<dbReference type="GeneID" id="127144182"/>
<keyword evidence="1" id="KW-0479">Metal-binding</keyword>
<dbReference type="SMART" id="SM00575">
    <property type="entry name" value="ZnF_PMZ"/>
    <property type="match status" value="1"/>
</dbReference>
<name>A0ABM3KD50_CUCME</name>
<keyword evidence="3" id="KW-0862">Zinc</keyword>
<evidence type="ECO:0000256" key="1">
    <source>
        <dbReference type="ARBA" id="ARBA00022723"/>
    </source>
</evidence>
<keyword evidence="6" id="KW-1185">Reference proteome</keyword>
<evidence type="ECO:0000313" key="6">
    <source>
        <dbReference type="Proteomes" id="UP001652600"/>
    </source>
</evidence>
<accession>A0ABM3KD50</accession>
<evidence type="ECO:0000256" key="3">
    <source>
        <dbReference type="ARBA" id="ARBA00022833"/>
    </source>
</evidence>